<accession>A0ABP1RGS9</accession>
<gene>
    <name evidence="1" type="ORF">ODALV1_LOCUS21992</name>
</gene>
<evidence type="ECO:0000313" key="1">
    <source>
        <dbReference type="EMBL" id="CAL8127859.1"/>
    </source>
</evidence>
<sequence length="93" mass="10114">MHLCSGGDSNKLAIYCLKAFCLTIPTVSCKTSEGYSSCCCGGKCACCKVDCRDSQDPQPSGICPYNRSENGTYTTIHNHDILHNSTRLVEKTK</sequence>
<proteinExistence type="predicted"/>
<keyword evidence="2" id="KW-1185">Reference proteome</keyword>
<dbReference type="EMBL" id="CAXLJM020000072">
    <property type="protein sequence ID" value="CAL8127859.1"/>
    <property type="molecule type" value="Genomic_DNA"/>
</dbReference>
<protein>
    <submittedName>
        <fullName evidence="1">Uncharacterized protein</fullName>
    </submittedName>
</protein>
<name>A0ABP1RGS9_9HEXA</name>
<organism evidence="1 2">
    <name type="scientific">Orchesella dallaii</name>
    <dbReference type="NCBI Taxonomy" id="48710"/>
    <lineage>
        <taxon>Eukaryota</taxon>
        <taxon>Metazoa</taxon>
        <taxon>Ecdysozoa</taxon>
        <taxon>Arthropoda</taxon>
        <taxon>Hexapoda</taxon>
        <taxon>Collembola</taxon>
        <taxon>Entomobryomorpha</taxon>
        <taxon>Entomobryoidea</taxon>
        <taxon>Orchesellidae</taxon>
        <taxon>Orchesellinae</taxon>
        <taxon>Orchesella</taxon>
    </lineage>
</organism>
<dbReference type="Proteomes" id="UP001642540">
    <property type="component" value="Unassembled WGS sequence"/>
</dbReference>
<evidence type="ECO:0000313" key="2">
    <source>
        <dbReference type="Proteomes" id="UP001642540"/>
    </source>
</evidence>
<reference evidence="1 2" key="1">
    <citation type="submission" date="2024-08" db="EMBL/GenBank/DDBJ databases">
        <authorList>
            <person name="Cucini C."/>
            <person name="Frati F."/>
        </authorList>
    </citation>
    <scope>NUCLEOTIDE SEQUENCE [LARGE SCALE GENOMIC DNA]</scope>
</reference>
<comment type="caution">
    <text evidence="1">The sequence shown here is derived from an EMBL/GenBank/DDBJ whole genome shotgun (WGS) entry which is preliminary data.</text>
</comment>